<reference evidence="4 5" key="1">
    <citation type="submission" date="2018-06" db="EMBL/GenBank/DDBJ databases">
        <title>A transcriptomic atlas of mushroom development highlights an independent origin of complex multicellularity.</title>
        <authorList>
            <consortium name="DOE Joint Genome Institute"/>
            <person name="Krizsan K."/>
            <person name="Almasi E."/>
            <person name="Merenyi Z."/>
            <person name="Sahu N."/>
            <person name="Viragh M."/>
            <person name="Koszo T."/>
            <person name="Mondo S."/>
            <person name="Kiss B."/>
            <person name="Balint B."/>
            <person name="Kues U."/>
            <person name="Barry K."/>
            <person name="Hegedus J.C."/>
            <person name="Henrissat B."/>
            <person name="Johnson J."/>
            <person name="Lipzen A."/>
            <person name="Ohm R."/>
            <person name="Nagy I."/>
            <person name="Pangilinan J."/>
            <person name="Yan J."/>
            <person name="Xiong Y."/>
            <person name="Grigoriev I.V."/>
            <person name="Hibbett D.S."/>
            <person name="Nagy L.G."/>
        </authorList>
    </citation>
    <scope>NUCLEOTIDE SEQUENCE [LARGE SCALE GENOMIC DNA]</scope>
    <source>
        <strain evidence="4 5">SZMC22713</strain>
    </source>
</reference>
<name>A0A4V3AZQ7_9AGAM</name>
<evidence type="ECO:0000259" key="3">
    <source>
        <dbReference type="Pfam" id="PF03061"/>
    </source>
</evidence>
<dbReference type="SUPFAM" id="SSF54637">
    <property type="entry name" value="Thioesterase/thiol ester dehydrase-isomerase"/>
    <property type="match status" value="1"/>
</dbReference>
<dbReference type="STRING" id="50990.A0A4V3AZQ7"/>
<dbReference type="VEuPathDB" id="FungiDB:BD410DRAFT_780580"/>
<dbReference type="PANTHER" id="PTHR21660">
    <property type="entry name" value="THIOESTERASE SUPERFAMILY MEMBER-RELATED"/>
    <property type="match status" value="1"/>
</dbReference>
<accession>A0A4V3AZQ7</accession>
<evidence type="ECO:0000313" key="4">
    <source>
        <dbReference type="EMBL" id="TDL30058.1"/>
    </source>
</evidence>
<dbReference type="InterPro" id="IPR006683">
    <property type="entry name" value="Thioestr_dom"/>
</dbReference>
<protein>
    <recommendedName>
        <fullName evidence="3">Thioesterase domain-containing protein</fullName>
    </recommendedName>
</protein>
<dbReference type="CDD" id="cd03443">
    <property type="entry name" value="PaaI_thioesterase"/>
    <property type="match status" value="1"/>
</dbReference>
<dbReference type="GO" id="GO:0047617">
    <property type="term" value="F:fatty acyl-CoA hydrolase activity"/>
    <property type="evidence" value="ECO:0007669"/>
    <property type="project" value="InterPro"/>
</dbReference>
<gene>
    <name evidence="4" type="ORF">BD410DRAFT_780580</name>
</gene>
<keyword evidence="2" id="KW-0378">Hydrolase</keyword>
<evidence type="ECO:0000313" key="5">
    <source>
        <dbReference type="Proteomes" id="UP000294933"/>
    </source>
</evidence>
<dbReference type="Gene3D" id="3.10.129.10">
    <property type="entry name" value="Hotdog Thioesterase"/>
    <property type="match status" value="1"/>
</dbReference>
<keyword evidence="5" id="KW-1185">Reference proteome</keyword>
<dbReference type="Pfam" id="PF03061">
    <property type="entry name" value="4HBT"/>
    <property type="match status" value="1"/>
</dbReference>
<dbReference type="Proteomes" id="UP000294933">
    <property type="component" value="Unassembled WGS sequence"/>
</dbReference>
<evidence type="ECO:0000256" key="1">
    <source>
        <dbReference type="ARBA" id="ARBA00008324"/>
    </source>
</evidence>
<sequence length="195" mass="21168">MSPRTHDADSFMNFDTLPDVPDDVVRAIKGNITDDAKRLNAKVLSWFIGKDAVYSNTIGKKIRITEINVVSSKHSGKHEAEAICELRVEDDMVNTYGTLHGGCTAYVVDICSSIPLVALGIEHGVDGSGMSQSINIMYHASATSGTTLRIVSTTMVMKGRVGVSRCELWDKEKKRLVASGIHSKFRPSNSAGVKL</sequence>
<evidence type="ECO:0000256" key="2">
    <source>
        <dbReference type="ARBA" id="ARBA00022801"/>
    </source>
</evidence>
<dbReference type="InterPro" id="IPR039298">
    <property type="entry name" value="ACOT13"/>
</dbReference>
<dbReference type="AlphaFoldDB" id="A0A4V3AZQ7"/>
<feature type="domain" description="Thioesterase" evidence="3">
    <location>
        <begin position="96"/>
        <end position="174"/>
    </location>
</feature>
<dbReference type="OrthoDB" id="2831072at2759"/>
<comment type="similarity">
    <text evidence="1">Belongs to the thioesterase PaaI family.</text>
</comment>
<dbReference type="PANTHER" id="PTHR21660:SF1">
    <property type="entry name" value="ACYL-COENZYME A THIOESTERASE 13"/>
    <property type="match status" value="1"/>
</dbReference>
<dbReference type="InterPro" id="IPR029069">
    <property type="entry name" value="HotDog_dom_sf"/>
</dbReference>
<proteinExistence type="inferred from homology"/>
<organism evidence="4 5">
    <name type="scientific">Rickenella mellea</name>
    <dbReference type="NCBI Taxonomy" id="50990"/>
    <lineage>
        <taxon>Eukaryota</taxon>
        <taxon>Fungi</taxon>
        <taxon>Dikarya</taxon>
        <taxon>Basidiomycota</taxon>
        <taxon>Agaricomycotina</taxon>
        <taxon>Agaricomycetes</taxon>
        <taxon>Hymenochaetales</taxon>
        <taxon>Rickenellaceae</taxon>
        <taxon>Rickenella</taxon>
    </lineage>
</organism>
<dbReference type="EMBL" id="ML170156">
    <property type="protein sequence ID" value="TDL30058.1"/>
    <property type="molecule type" value="Genomic_DNA"/>
</dbReference>